<comment type="caution">
    <text evidence="1">The sequence shown here is derived from an EMBL/GenBank/DDBJ whole genome shotgun (WGS) entry which is preliminary data.</text>
</comment>
<dbReference type="EMBL" id="JZYX01000045">
    <property type="protein sequence ID" value="KJN22768.1"/>
    <property type="molecule type" value="Genomic_DNA"/>
</dbReference>
<evidence type="ECO:0000313" key="2">
    <source>
        <dbReference type="Proteomes" id="UP000033352"/>
    </source>
</evidence>
<accession>A0A0F1AM45</accession>
<sequence length="99" mass="11626">MINHFRDKWLEDFFLYGRSSNVIPSNLETALARKLDIINAATSHRDLRSPPGNMYEALNPPLKGYFSIRVNKQYRLVFRWTAGKADDLYLSPHKYTQHK</sequence>
<dbReference type="PANTHER" id="PTHR40266">
    <property type="entry name" value="TOXIN HIGB-1"/>
    <property type="match status" value="1"/>
</dbReference>
<dbReference type="PATRIC" id="fig|1619248.3.peg.3331"/>
<reference evidence="1 2" key="1">
    <citation type="submission" date="2015-03" db="EMBL/GenBank/DDBJ databases">
        <authorList>
            <person name="McCorrison J."/>
            <person name="Sanka R."/>
            <person name="Adams M."/>
            <person name="Brinkac L."/>
            <person name="Nierman W."/>
            <person name="Sutton G."/>
            <person name="Nelson K."/>
            <person name="Kiedrowski L."/>
            <person name="Guerrero D."/>
            <person name="Bonomo R."/>
        </authorList>
    </citation>
    <scope>NUCLEOTIDE SEQUENCE [LARGE SCALE GENOMIC DNA]</scope>
    <source>
        <strain evidence="1 2">35699</strain>
    </source>
</reference>
<name>A0A0F1AM45_9ENTR</name>
<dbReference type="PANTHER" id="PTHR40266:SF2">
    <property type="entry name" value="TOXIN HIGB-1"/>
    <property type="match status" value="1"/>
</dbReference>
<dbReference type="AlphaFoldDB" id="A0A0F1AM45"/>
<protein>
    <recommendedName>
        <fullName evidence="3">Type II toxin-antitoxin system RelE/ParE family toxin</fullName>
    </recommendedName>
</protein>
<dbReference type="Pfam" id="PF05015">
    <property type="entry name" value="HigB-like_toxin"/>
    <property type="match status" value="1"/>
</dbReference>
<proteinExistence type="predicted"/>
<dbReference type="SUPFAM" id="SSF143011">
    <property type="entry name" value="RelE-like"/>
    <property type="match status" value="1"/>
</dbReference>
<dbReference type="InterPro" id="IPR035093">
    <property type="entry name" value="RelE/ParE_toxin_dom_sf"/>
</dbReference>
<gene>
    <name evidence="1" type="ORF">SS37_19145</name>
</gene>
<evidence type="ECO:0000313" key="1">
    <source>
        <dbReference type="EMBL" id="KJN22768.1"/>
    </source>
</evidence>
<dbReference type="InterPro" id="IPR007711">
    <property type="entry name" value="HigB-1"/>
</dbReference>
<evidence type="ECO:0008006" key="3">
    <source>
        <dbReference type="Google" id="ProtNLM"/>
    </source>
</evidence>
<dbReference type="OrthoDB" id="9801102at2"/>
<dbReference type="Gene3D" id="3.30.2310.20">
    <property type="entry name" value="RelE-like"/>
    <property type="match status" value="1"/>
</dbReference>
<dbReference type="RefSeq" id="WP_045286349.1">
    <property type="nucleotide sequence ID" value="NZ_JAMGNB010000007.1"/>
</dbReference>
<dbReference type="Proteomes" id="UP000033352">
    <property type="component" value="Unassembled WGS sequence"/>
</dbReference>
<organism evidence="1 2">
    <name type="scientific">Enterobacter sichuanensis</name>
    <dbReference type="NCBI Taxonomy" id="2071710"/>
    <lineage>
        <taxon>Bacteria</taxon>
        <taxon>Pseudomonadati</taxon>
        <taxon>Pseudomonadota</taxon>
        <taxon>Gammaproteobacteria</taxon>
        <taxon>Enterobacterales</taxon>
        <taxon>Enterobacteriaceae</taxon>
        <taxon>Enterobacter</taxon>
        <taxon>Enterobacter cloacae complex</taxon>
    </lineage>
</organism>